<dbReference type="GO" id="GO:0016020">
    <property type="term" value="C:membrane"/>
    <property type="evidence" value="ECO:0007669"/>
    <property type="project" value="UniProtKB-SubCell"/>
</dbReference>
<dbReference type="CDD" id="cd16461">
    <property type="entry name" value="RING-H2_EL5-like"/>
    <property type="match status" value="1"/>
</dbReference>
<evidence type="ECO:0000259" key="17">
    <source>
        <dbReference type="PROSITE" id="PS50089"/>
    </source>
</evidence>
<gene>
    <name evidence="18" type="ORF">BVC80_1037g40</name>
</gene>
<keyword evidence="7" id="KW-0479">Metal-binding</keyword>
<keyword evidence="12 16" id="KW-0472">Membrane</keyword>
<keyword evidence="8 14" id="KW-0863">Zinc-finger</keyword>
<evidence type="ECO:0000256" key="14">
    <source>
        <dbReference type="PROSITE-ProRule" id="PRU00175"/>
    </source>
</evidence>
<dbReference type="FunFam" id="3.30.40.10:FF:000187">
    <property type="entry name" value="E3 ubiquitin-protein ligase ATL6"/>
    <property type="match status" value="1"/>
</dbReference>
<evidence type="ECO:0000256" key="4">
    <source>
        <dbReference type="ARBA" id="ARBA00012483"/>
    </source>
</evidence>
<evidence type="ECO:0000256" key="16">
    <source>
        <dbReference type="SAM" id="Phobius"/>
    </source>
</evidence>
<dbReference type="PROSITE" id="PS50089">
    <property type="entry name" value="ZF_RING_2"/>
    <property type="match status" value="1"/>
</dbReference>
<evidence type="ECO:0000256" key="3">
    <source>
        <dbReference type="ARBA" id="ARBA00004906"/>
    </source>
</evidence>
<evidence type="ECO:0000313" key="19">
    <source>
        <dbReference type="Proteomes" id="UP000195402"/>
    </source>
</evidence>
<feature type="region of interest" description="Disordered" evidence="15">
    <location>
        <begin position="65"/>
        <end position="85"/>
    </location>
</feature>
<dbReference type="EMBL" id="MVGT01001040">
    <property type="protein sequence ID" value="OVA14497.1"/>
    <property type="molecule type" value="Genomic_DNA"/>
</dbReference>
<evidence type="ECO:0000256" key="15">
    <source>
        <dbReference type="SAM" id="MobiDB-lite"/>
    </source>
</evidence>
<accession>A0A200QVK9</accession>
<dbReference type="SMART" id="SM00184">
    <property type="entry name" value="RING"/>
    <property type="match status" value="1"/>
</dbReference>
<dbReference type="OMA" id="WPNPSHY"/>
<dbReference type="GO" id="GO:0008270">
    <property type="term" value="F:zinc ion binding"/>
    <property type="evidence" value="ECO:0007669"/>
    <property type="project" value="UniProtKB-KW"/>
</dbReference>
<evidence type="ECO:0000256" key="8">
    <source>
        <dbReference type="ARBA" id="ARBA00022771"/>
    </source>
</evidence>
<feature type="transmembrane region" description="Helical" evidence="16">
    <location>
        <begin position="24"/>
        <end position="46"/>
    </location>
</feature>
<organism evidence="18 19">
    <name type="scientific">Macleaya cordata</name>
    <name type="common">Five-seeded plume-poppy</name>
    <name type="synonym">Bocconia cordata</name>
    <dbReference type="NCBI Taxonomy" id="56857"/>
    <lineage>
        <taxon>Eukaryota</taxon>
        <taxon>Viridiplantae</taxon>
        <taxon>Streptophyta</taxon>
        <taxon>Embryophyta</taxon>
        <taxon>Tracheophyta</taxon>
        <taxon>Spermatophyta</taxon>
        <taxon>Magnoliopsida</taxon>
        <taxon>Ranunculales</taxon>
        <taxon>Papaveraceae</taxon>
        <taxon>Papaveroideae</taxon>
        <taxon>Macleaya</taxon>
    </lineage>
</organism>
<keyword evidence="10" id="KW-0862">Zinc</keyword>
<evidence type="ECO:0000256" key="10">
    <source>
        <dbReference type="ARBA" id="ARBA00022833"/>
    </source>
</evidence>
<evidence type="ECO:0000256" key="2">
    <source>
        <dbReference type="ARBA" id="ARBA00004167"/>
    </source>
</evidence>
<feature type="region of interest" description="Disordered" evidence="15">
    <location>
        <begin position="190"/>
        <end position="249"/>
    </location>
</feature>
<comment type="similarity">
    <text evidence="13">Belongs to the RING-type zinc finger family. ATL subfamily.</text>
</comment>
<evidence type="ECO:0000256" key="9">
    <source>
        <dbReference type="ARBA" id="ARBA00022786"/>
    </source>
</evidence>
<evidence type="ECO:0000256" key="13">
    <source>
        <dbReference type="ARBA" id="ARBA00024209"/>
    </source>
</evidence>
<keyword evidence="5" id="KW-0808">Transferase</keyword>
<dbReference type="STRING" id="56857.A0A200QVK9"/>
<dbReference type="AlphaFoldDB" id="A0A200QVK9"/>
<feature type="compositionally biased region" description="Low complexity" evidence="15">
    <location>
        <begin position="212"/>
        <end position="223"/>
    </location>
</feature>
<dbReference type="PANTHER" id="PTHR45768:SF34">
    <property type="entry name" value="RING-H2 FINGER PROTEIN ATL64"/>
    <property type="match status" value="1"/>
</dbReference>
<proteinExistence type="inferred from homology"/>
<dbReference type="EC" id="2.3.2.27" evidence="4"/>
<comment type="subcellular location">
    <subcellularLocation>
        <location evidence="2">Membrane</location>
        <topology evidence="2">Single-pass membrane protein</topology>
    </subcellularLocation>
</comment>
<keyword evidence="6 16" id="KW-0812">Transmembrane</keyword>
<dbReference type="Gene3D" id="3.30.40.10">
    <property type="entry name" value="Zinc/RING finger domain, C3HC4 (zinc finger)"/>
    <property type="match status" value="1"/>
</dbReference>
<feature type="compositionally biased region" description="Polar residues" evidence="15">
    <location>
        <begin position="195"/>
        <end position="211"/>
    </location>
</feature>
<dbReference type="Pfam" id="PF13639">
    <property type="entry name" value="zf-RING_2"/>
    <property type="match status" value="1"/>
</dbReference>
<name>A0A200QVK9_MACCD</name>
<evidence type="ECO:0000256" key="5">
    <source>
        <dbReference type="ARBA" id="ARBA00022679"/>
    </source>
</evidence>
<feature type="domain" description="RING-type" evidence="17">
    <location>
        <begin position="113"/>
        <end position="155"/>
    </location>
</feature>
<dbReference type="OrthoDB" id="8062037at2759"/>
<comment type="pathway">
    <text evidence="3">Protein modification; protein ubiquitination.</text>
</comment>
<evidence type="ECO:0000256" key="1">
    <source>
        <dbReference type="ARBA" id="ARBA00000900"/>
    </source>
</evidence>
<evidence type="ECO:0000256" key="11">
    <source>
        <dbReference type="ARBA" id="ARBA00022989"/>
    </source>
</evidence>
<dbReference type="InParanoid" id="A0A200QVK9"/>
<evidence type="ECO:0000256" key="7">
    <source>
        <dbReference type="ARBA" id="ARBA00022723"/>
    </source>
</evidence>
<dbReference type="Proteomes" id="UP000195402">
    <property type="component" value="Unassembled WGS sequence"/>
</dbReference>
<protein>
    <recommendedName>
        <fullName evidence="4">RING-type E3 ubiquitin transferase</fullName>
        <ecNumber evidence="4">2.3.2.27</ecNumber>
    </recommendedName>
</protein>
<keyword evidence="9" id="KW-0833">Ubl conjugation pathway</keyword>
<dbReference type="GO" id="GO:0061630">
    <property type="term" value="F:ubiquitin protein ligase activity"/>
    <property type="evidence" value="ECO:0007669"/>
    <property type="project" value="UniProtKB-EC"/>
</dbReference>
<evidence type="ECO:0000313" key="18">
    <source>
        <dbReference type="EMBL" id="OVA14497.1"/>
    </source>
</evidence>
<sequence length="249" mass="27689">MADDENDRRLYPDQRVRFNLNGRIMITAIVCLFVVVVLVVLLHIYARYALRRQARRRAALRQFPMGGATGTTTTQLHSSEPPKRGLNQSVISSLPIFVYKQVDHLGDTDKIECSVCLSTLEDEEIARLLPNCKHTFHAECIDMWLNSHSTCPVCRTEAEPRVQPETRDHGSVVAVTAASAPSVDLINSTTTTTTVPCSEGTSDSAVQSAKVSGSSSRLSSFRRMLSRERSSRRIQLSEQTDVVGDIERQ</sequence>
<evidence type="ECO:0000256" key="12">
    <source>
        <dbReference type="ARBA" id="ARBA00023136"/>
    </source>
</evidence>
<evidence type="ECO:0000256" key="6">
    <source>
        <dbReference type="ARBA" id="ARBA00022692"/>
    </source>
</evidence>
<dbReference type="SUPFAM" id="SSF57850">
    <property type="entry name" value="RING/U-box"/>
    <property type="match status" value="1"/>
</dbReference>
<keyword evidence="11 16" id="KW-1133">Transmembrane helix</keyword>
<keyword evidence="19" id="KW-1185">Reference proteome</keyword>
<comment type="caution">
    <text evidence="18">The sequence shown here is derived from an EMBL/GenBank/DDBJ whole genome shotgun (WGS) entry which is preliminary data.</text>
</comment>
<comment type="catalytic activity">
    <reaction evidence="1">
        <text>S-ubiquitinyl-[E2 ubiquitin-conjugating enzyme]-L-cysteine + [acceptor protein]-L-lysine = [E2 ubiquitin-conjugating enzyme]-L-cysteine + N(6)-ubiquitinyl-[acceptor protein]-L-lysine.</text>
        <dbReference type="EC" id="2.3.2.27"/>
    </reaction>
</comment>
<reference evidence="18 19" key="1">
    <citation type="journal article" date="2017" name="Mol. Plant">
        <title>The Genome of Medicinal Plant Macleaya cordata Provides New Insights into Benzylisoquinoline Alkaloids Metabolism.</title>
        <authorList>
            <person name="Liu X."/>
            <person name="Liu Y."/>
            <person name="Huang P."/>
            <person name="Ma Y."/>
            <person name="Qing Z."/>
            <person name="Tang Q."/>
            <person name="Cao H."/>
            <person name="Cheng P."/>
            <person name="Zheng Y."/>
            <person name="Yuan Z."/>
            <person name="Zhou Y."/>
            <person name="Liu J."/>
            <person name="Tang Z."/>
            <person name="Zhuo Y."/>
            <person name="Zhang Y."/>
            <person name="Yu L."/>
            <person name="Huang J."/>
            <person name="Yang P."/>
            <person name="Peng Q."/>
            <person name="Zhang J."/>
            <person name="Jiang W."/>
            <person name="Zhang Z."/>
            <person name="Lin K."/>
            <person name="Ro D.K."/>
            <person name="Chen X."/>
            <person name="Xiong X."/>
            <person name="Shang Y."/>
            <person name="Huang S."/>
            <person name="Zeng J."/>
        </authorList>
    </citation>
    <scope>NUCLEOTIDE SEQUENCE [LARGE SCALE GENOMIC DNA]</scope>
    <source>
        <strain evidence="19">cv. BLH2017</strain>
        <tissue evidence="18">Root</tissue>
    </source>
</reference>
<dbReference type="InterPro" id="IPR013083">
    <property type="entry name" value="Znf_RING/FYVE/PHD"/>
</dbReference>
<dbReference type="InterPro" id="IPR001841">
    <property type="entry name" value="Znf_RING"/>
</dbReference>
<dbReference type="PANTHER" id="PTHR45768">
    <property type="entry name" value="E3 UBIQUITIN-PROTEIN LIGASE RNF13-LIKE"/>
    <property type="match status" value="1"/>
</dbReference>